<comment type="similarity">
    <text evidence="2">Belongs to the ABC-4 integral membrane protein family. LolC/E subfamily.</text>
</comment>
<feature type="transmembrane region" description="Helical" evidence="7">
    <location>
        <begin position="712"/>
        <end position="732"/>
    </location>
</feature>
<dbReference type="Pfam" id="PF12704">
    <property type="entry name" value="MacB_PCD"/>
    <property type="match status" value="1"/>
</dbReference>
<evidence type="ECO:0000256" key="4">
    <source>
        <dbReference type="ARBA" id="ARBA00022692"/>
    </source>
</evidence>
<keyword evidence="3" id="KW-1003">Cell membrane</keyword>
<gene>
    <name evidence="10" type="ORF">HMH01_14700</name>
</gene>
<dbReference type="InterPro" id="IPR051447">
    <property type="entry name" value="Lipoprotein-release_system"/>
</dbReference>
<dbReference type="AlphaFoldDB" id="A0A849L6H9"/>
<dbReference type="InterPro" id="IPR025857">
    <property type="entry name" value="MacB_PCD"/>
</dbReference>
<dbReference type="PANTHER" id="PTHR30489">
    <property type="entry name" value="LIPOPROTEIN-RELEASING SYSTEM TRANSMEMBRANE PROTEIN LOLE"/>
    <property type="match status" value="1"/>
</dbReference>
<keyword evidence="4 7" id="KW-0812">Transmembrane</keyword>
<feature type="transmembrane region" description="Helical" evidence="7">
    <location>
        <begin position="311"/>
        <end position="336"/>
    </location>
</feature>
<protein>
    <submittedName>
        <fullName evidence="10">FtsX-like permease family protein</fullName>
    </submittedName>
</protein>
<evidence type="ECO:0000256" key="2">
    <source>
        <dbReference type="ARBA" id="ARBA00005236"/>
    </source>
</evidence>
<sequence>MRALDRMLVRDFRRLAAQALAIALVLACGVATLLISFGMHRALDETRTAYYERNEFADIFVQARRVPLSLLPEIAAIEGVRIAEPRIRASAVLDLPGRDKTAAGHLLSLPVTGLPQLNRPVLLSGRLPDPAMAGEVAVNAAFAKANGFLPGDRFEANLNGRKQALTITGLMASPEFVYTIGPGALMPDNAGFGIVWMPEATLAATHDMQGAFNDLALVLTRDAVPGRVIDALDRLLEPYGGMGAHDRSLQQSNAFVEAEILQLRTMSFIMPPIFFAISIFLVNMVINRIVALDRAEIGLLKALGYTNLEVAFHYIALAMLVALVGIGLGWAAGWYLSRALARLYAQFFDFPFLIFSTALDAYAVSGVLGLLTAGAGALASALRAAALPPAVAMQPPAPPHYRRGLIDRLLEVLRPSQPTMMILRSIIRWPLRSALTALGLSLAVAMLVASSFFQDALDEIVDLAFFQSWRQDAMVMFNRDMPETALSEIARLPGVMQVEGAQMHAVVLRHGYLEKQVGLEGRAPGTDLARVVDAEGRPVPMPPEGILLTERLADRLEARPGDLIEVEFMTGLRETHVLPVAGLVRQYFGLGAYMDMAALDRLFRRAPQITVANLMLDDARADAFHAAVKKTPAVAGTVMLTESRISFQDTIRQNVVIMTTVYVVIAVLITFGVSYNSARIQLSERARELASLRILGFTRAEVSYILMGETMLLALLAQPLGWFLGGWIAFASSRGFQSDLYTVPLVLNRSNFGIASLVVLGAAMAAALLVRRRLDRLDLVAVMKTRE</sequence>
<feature type="transmembrane region" description="Helical" evidence="7">
    <location>
        <begin position="343"/>
        <end position="364"/>
    </location>
</feature>
<evidence type="ECO:0000256" key="5">
    <source>
        <dbReference type="ARBA" id="ARBA00022989"/>
    </source>
</evidence>
<feature type="domain" description="ABC3 transporter permease C-terminal" evidence="8">
    <location>
        <begin position="661"/>
        <end position="774"/>
    </location>
</feature>
<feature type="transmembrane region" description="Helical" evidence="7">
    <location>
        <begin position="655"/>
        <end position="675"/>
    </location>
</feature>
<dbReference type="RefSeq" id="WP_171326508.1">
    <property type="nucleotide sequence ID" value="NZ_JABFBC010000002.1"/>
</dbReference>
<feature type="domain" description="MacB-like periplasmic core" evidence="9">
    <location>
        <begin position="433"/>
        <end position="629"/>
    </location>
</feature>
<keyword evidence="5 7" id="KW-1133">Transmembrane helix</keyword>
<dbReference type="Pfam" id="PF02687">
    <property type="entry name" value="FtsX"/>
    <property type="match status" value="2"/>
</dbReference>
<dbReference type="InterPro" id="IPR003838">
    <property type="entry name" value="ABC3_permease_C"/>
</dbReference>
<evidence type="ECO:0000259" key="8">
    <source>
        <dbReference type="Pfam" id="PF02687"/>
    </source>
</evidence>
<feature type="transmembrane region" description="Helical" evidence="7">
    <location>
        <begin position="752"/>
        <end position="770"/>
    </location>
</feature>
<dbReference type="EMBL" id="JABFBC010000002">
    <property type="protein sequence ID" value="NNU81687.1"/>
    <property type="molecule type" value="Genomic_DNA"/>
</dbReference>
<evidence type="ECO:0000256" key="3">
    <source>
        <dbReference type="ARBA" id="ARBA00022475"/>
    </source>
</evidence>
<accession>A0A849L6H9</accession>
<feature type="domain" description="ABC3 transporter permease C-terminal" evidence="8">
    <location>
        <begin position="272"/>
        <end position="388"/>
    </location>
</feature>
<organism evidence="10 11">
    <name type="scientific">Halovulum dunhuangense</name>
    <dbReference type="NCBI Taxonomy" id="1505036"/>
    <lineage>
        <taxon>Bacteria</taxon>
        <taxon>Pseudomonadati</taxon>
        <taxon>Pseudomonadota</taxon>
        <taxon>Alphaproteobacteria</taxon>
        <taxon>Rhodobacterales</taxon>
        <taxon>Paracoccaceae</taxon>
        <taxon>Halovulum</taxon>
    </lineage>
</organism>
<keyword evidence="11" id="KW-1185">Reference proteome</keyword>
<comment type="subcellular location">
    <subcellularLocation>
        <location evidence="1">Cell membrane</location>
        <topology evidence="1">Multi-pass membrane protein</topology>
    </subcellularLocation>
</comment>
<keyword evidence="6 7" id="KW-0472">Membrane</keyword>
<dbReference type="PANTHER" id="PTHR30489:SF0">
    <property type="entry name" value="LIPOPROTEIN-RELEASING SYSTEM TRANSMEMBRANE PROTEIN LOLE"/>
    <property type="match status" value="1"/>
</dbReference>
<name>A0A849L6H9_9RHOB</name>
<feature type="transmembrane region" description="Helical" evidence="7">
    <location>
        <begin position="273"/>
        <end position="291"/>
    </location>
</feature>
<comment type="caution">
    <text evidence="10">The sequence shown here is derived from an EMBL/GenBank/DDBJ whole genome shotgun (WGS) entry which is preliminary data.</text>
</comment>
<dbReference type="GO" id="GO:0098797">
    <property type="term" value="C:plasma membrane protein complex"/>
    <property type="evidence" value="ECO:0007669"/>
    <property type="project" value="TreeGrafter"/>
</dbReference>
<proteinExistence type="inferred from homology"/>
<dbReference type="GO" id="GO:0044874">
    <property type="term" value="P:lipoprotein localization to outer membrane"/>
    <property type="evidence" value="ECO:0007669"/>
    <property type="project" value="TreeGrafter"/>
</dbReference>
<evidence type="ECO:0000256" key="7">
    <source>
        <dbReference type="SAM" id="Phobius"/>
    </source>
</evidence>
<evidence type="ECO:0000259" key="9">
    <source>
        <dbReference type="Pfam" id="PF12704"/>
    </source>
</evidence>
<feature type="transmembrane region" description="Helical" evidence="7">
    <location>
        <begin position="429"/>
        <end position="453"/>
    </location>
</feature>
<dbReference type="PROSITE" id="PS51257">
    <property type="entry name" value="PROKAR_LIPOPROTEIN"/>
    <property type="match status" value="1"/>
</dbReference>
<feature type="transmembrane region" description="Helical" evidence="7">
    <location>
        <begin position="15"/>
        <end position="37"/>
    </location>
</feature>
<reference evidence="10 11" key="1">
    <citation type="submission" date="2020-05" db="EMBL/GenBank/DDBJ databases">
        <title>Gimesia benthica sp. nov., a novel planctomycete isolated from a deep-sea water sample of the Northwest Indian Ocean.</title>
        <authorList>
            <person name="Wang J."/>
            <person name="Ruan C."/>
            <person name="Song L."/>
            <person name="Zhu Y."/>
            <person name="Li A."/>
            <person name="Zheng X."/>
            <person name="Wang L."/>
            <person name="Lu Z."/>
            <person name="Huang Y."/>
            <person name="Du W."/>
            <person name="Zhou Y."/>
            <person name="Huang L."/>
            <person name="Dai X."/>
        </authorList>
    </citation>
    <scope>NUCLEOTIDE SEQUENCE [LARGE SCALE GENOMIC DNA]</scope>
    <source>
        <strain evidence="10 11">YYQ-30</strain>
    </source>
</reference>
<evidence type="ECO:0000313" key="10">
    <source>
        <dbReference type="EMBL" id="NNU81687.1"/>
    </source>
</evidence>
<evidence type="ECO:0000313" key="11">
    <source>
        <dbReference type="Proteomes" id="UP000572377"/>
    </source>
</evidence>
<evidence type="ECO:0000256" key="1">
    <source>
        <dbReference type="ARBA" id="ARBA00004651"/>
    </source>
</evidence>
<evidence type="ECO:0000256" key="6">
    <source>
        <dbReference type="ARBA" id="ARBA00023136"/>
    </source>
</evidence>
<dbReference type="Proteomes" id="UP000572377">
    <property type="component" value="Unassembled WGS sequence"/>
</dbReference>